<protein>
    <submittedName>
        <fullName evidence="1">Uncharacterized protein</fullName>
    </submittedName>
</protein>
<evidence type="ECO:0000313" key="1">
    <source>
        <dbReference type="EMBL" id="OQR66634.1"/>
    </source>
</evidence>
<dbReference type="InParanoid" id="A0A1V9WZG7"/>
<evidence type="ECO:0000313" key="2">
    <source>
        <dbReference type="Proteomes" id="UP000192247"/>
    </source>
</evidence>
<dbReference type="AlphaFoldDB" id="A0A1V9WZG7"/>
<accession>A0A1V9WZG7</accession>
<sequence>MSSPRIFSMAFAKEAMNKFPDIIGMSVIALIAFPFAVRGVHKEVRERPFTYRNEYTVWRDDDPRSKKMLKQIEKYNWQPPAKMDGPVRKYYVF</sequence>
<dbReference type="OrthoDB" id="6600151at2759"/>
<reference evidence="1 2" key="1">
    <citation type="journal article" date="2017" name="Gigascience">
        <title>Draft genome of the honey bee ectoparasitic mite, Tropilaelaps mercedesae, is shaped by the parasitic life history.</title>
        <authorList>
            <person name="Dong X."/>
            <person name="Armstrong S.D."/>
            <person name="Xia D."/>
            <person name="Makepeace B.L."/>
            <person name="Darby A.C."/>
            <person name="Kadowaki T."/>
        </authorList>
    </citation>
    <scope>NUCLEOTIDE SEQUENCE [LARGE SCALE GENOMIC DNA]</scope>
    <source>
        <strain evidence="1">Wuxi-XJTLU</strain>
    </source>
</reference>
<gene>
    <name evidence="1" type="ORF">BIW11_14021</name>
</gene>
<comment type="caution">
    <text evidence="1">The sequence shown here is derived from an EMBL/GenBank/DDBJ whole genome shotgun (WGS) entry which is preliminary data.</text>
</comment>
<proteinExistence type="predicted"/>
<keyword evidence="2" id="KW-1185">Reference proteome</keyword>
<organism evidence="1 2">
    <name type="scientific">Tropilaelaps mercedesae</name>
    <dbReference type="NCBI Taxonomy" id="418985"/>
    <lineage>
        <taxon>Eukaryota</taxon>
        <taxon>Metazoa</taxon>
        <taxon>Ecdysozoa</taxon>
        <taxon>Arthropoda</taxon>
        <taxon>Chelicerata</taxon>
        <taxon>Arachnida</taxon>
        <taxon>Acari</taxon>
        <taxon>Parasitiformes</taxon>
        <taxon>Mesostigmata</taxon>
        <taxon>Gamasina</taxon>
        <taxon>Dermanyssoidea</taxon>
        <taxon>Laelapidae</taxon>
        <taxon>Tropilaelaps</taxon>
    </lineage>
</organism>
<dbReference type="EMBL" id="MNPL01031586">
    <property type="protein sequence ID" value="OQR66634.1"/>
    <property type="molecule type" value="Genomic_DNA"/>
</dbReference>
<name>A0A1V9WZG7_9ACAR</name>
<dbReference type="Proteomes" id="UP000192247">
    <property type="component" value="Unassembled WGS sequence"/>
</dbReference>